<evidence type="ECO:0008006" key="7">
    <source>
        <dbReference type="Google" id="ProtNLM"/>
    </source>
</evidence>
<dbReference type="Proteomes" id="UP000886523">
    <property type="component" value="Unassembled WGS sequence"/>
</dbReference>
<dbReference type="InterPro" id="IPR003100">
    <property type="entry name" value="PAZ_dom"/>
</dbReference>
<keyword evidence="6" id="KW-1185">Reference proteome</keyword>
<dbReference type="OrthoDB" id="10252740at2759"/>
<dbReference type="SMART" id="SM00949">
    <property type="entry name" value="PAZ"/>
    <property type="match status" value="1"/>
</dbReference>
<organism evidence="5 6">
    <name type="scientific">Hydnum rufescens UP504</name>
    <dbReference type="NCBI Taxonomy" id="1448309"/>
    <lineage>
        <taxon>Eukaryota</taxon>
        <taxon>Fungi</taxon>
        <taxon>Dikarya</taxon>
        <taxon>Basidiomycota</taxon>
        <taxon>Agaricomycotina</taxon>
        <taxon>Agaricomycetes</taxon>
        <taxon>Cantharellales</taxon>
        <taxon>Hydnaceae</taxon>
        <taxon>Hydnum</taxon>
    </lineage>
</organism>
<feature type="compositionally biased region" description="Basic and acidic residues" evidence="2">
    <location>
        <begin position="1"/>
        <end position="20"/>
    </location>
</feature>
<reference evidence="5" key="1">
    <citation type="journal article" date="2020" name="Nat. Commun.">
        <title>Large-scale genome sequencing of mycorrhizal fungi provides insights into the early evolution of symbiotic traits.</title>
        <authorList>
            <person name="Miyauchi S."/>
            <person name="Kiss E."/>
            <person name="Kuo A."/>
            <person name="Drula E."/>
            <person name="Kohler A."/>
            <person name="Sanchez-Garcia M."/>
            <person name="Morin E."/>
            <person name="Andreopoulos B."/>
            <person name="Barry K.W."/>
            <person name="Bonito G."/>
            <person name="Buee M."/>
            <person name="Carver A."/>
            <person name="Chen C."/>
            <person name="Cichocki N."/>
            <person name="Clum A."/>
            <person name="Culley D."/>
            <person name="Crous P.W."/>
            <person name="Fauchery L."/>
            <person name="Girlanda M."/>
            <person name="Hayes R.D."/>
            <person name="Keri Z."/>
            <person name="LaButti K."/>
            <person name="Lipzen A."/>
            <person name="Lombard V."/>
            <person name="Magnuson J."/>
            <person name="Maillard F."/>
            <person name="Murat C."/>
            <person name="Nolan M."/>
            <person name="Ohm R.A."/>
            <person name="Pangilinan J."/>
            <person name="Pereira M.F."/>
            <person name="Perotto S."/>
            <person name="Peter M."/>
            <person name="Pfister S."/>
            <person name="Riley R."/>
            <person name="Sitrit Y."/>
            <person name="Stielow J.B."/>
            <person name="Szollosi G."/>
            <person name="Zifcakova L."/>
            <person name="Stursova M."/>
            <person name="Spatafora J.W."/>
            <person name="Tedersoo L."/>
            <person name="Vaario L.M."/>
            <person name="Yamada A."/>
            <person name="Yan M."/>
            <person name="Wang P."/>
            <person name="Xu J."/>
            <person name="Bruns T."/>
            <person name="Baldrian P."/>
            <person name="Vilgalys R."/>
            <person name="Dunand C."/>
            <person name="Henrissat B."/>
            <person name="Grigoriev I.V."/>
            <person name="Hibbett D."/>
            <person name="Nagy L.G."/>
            <person name="Martin F.M."/>
        </authorList>
    </citation>
    <scope>NUCLEOTIDE SEQUENCE</scope>
    <source>
        <strain evidence="5">UP504</strain>
    </source>
</reference>
<dbReference type="PROSITE" id="PS50822">
    <property type="entry name" value="PIWI"/>
    <property type="match status" value="1"/>
</dbReference>
<comment type="similarity">
    <text evidence="1">Belongs to the argonaute family.</text>
</comment>
<dbReference type="InterPro" id="IPR045246">
    <property type="entry name" value="Piwi_ago-like"/>
</dbReference>
<dbReference type="GO" id="GO:0003723">
    <property type="term" value="F:RNA binding"/>
    <property type="evidence" value="ECO:0007669"/>
    <property type="project" value="InterPro"/>
</dbReference>
<dbReference type="EMBL" id="MU128920">
    <property type="protein sequence ID" value="KAF9519038.1"/>
    <property type="molecule type" value="Genomic_DNA"/>
</dbReference>
<dbReference type="CDD" id="cd04657">
    <property type="entry name" value="Piwi_ago-like"/>
    <property type="match status" value="1"/>
</dbReference>
<proteinExistence type="inferred from homology"/>
<dbReference type="InterPro" id="IPR012337">
    <property type="entry name" value="RNaseH-like_sf"/>
</dbReference>
<comment type="caution">
    <text evidence="5">The sequence shown here is derived from an EMBL/GenBank/DDBJ whole genome shotgun (WGS) entry which is preliminary data.</text>
</comment>
<evidence type="ECO:0000259" key="3">
    <source>
        <dbReference type="PROSITE" id="PS50821"/>
    </source>
</evidence>
<dbReference type="SUPFAM" id="SSF53098">
    <property type="entry name" value="Ribonuclease H-like"/>
    <property type="match status" value="1"/>
</dbReference>
<evidence type="ECO:0000313" key="6">
    <source>
        <dbReference type="Proteomes" id="UP000886523"/>
    </source>
</evidence>
<dbReference type="SUPFAM" id="SSF101690">
    <property type="entry name" value="PAZ domain"/>
    <property type="match status" value="1"/>
</dbReference>
<feature type="compositionally biased region" description="Gly residues" evidence="2">
    <location>
        <begin position="21"/>
        <end position="52"/>
    </location>
</feature>
<accession>A0A9P6E1C6</accession>
<feature type="domain" description="Piwi" evidence="4">
    <location>
        <begin position="581"/>
        <end position="883"/>
    </location>
</feature>
<dbReference type="AlphaFoldDB" id="A0A9P6E1C6"/>
<dbReference type="SMART" id="SM01163">
    <property type="entry name" value="DUF1785"/>
    <property type="match status" value="1"/>
</dbReference>
<gene>
    <name evidence="5" type="ORF">BS47DRAFT_1370878</name>
</gene>
<dbReference type="Pfam" id="PF02170">
    <property type="entry name" value="PAZ"/>
    <property type="match status" value="1"/>
</dbReference>
<dbReference type="InterPro" id="IPR003165">
    <property type="entry name" value="Piwi"/>
</dbReference>
<dbReference type="SMART" id="SM00950">
    <property type="entry name" value="Piwi"/>
    <property type="match status" value="1"/>
</dbReference>
<feature type="region of interest" description="Disordered" evidence="2">
    <location>
        <begin position="1"/>
        <end position="64"/>
    </location>
</feature>
<dbReference type="Gene3D" id="2.170.260.10">
    <property type="entry name" value="paz domain"/>
    <property type="match status" value="1"/>
</dbReference>
<dbReference type="Gene3D" id="3.40.50.2300">
    <property type="match status" value="1"/>
</dbReference>
<dbReference type="Pfam" id="PF08699">
    <property type="entry name" value="ArgoL1"/>
    <property type="match status" value="1"/>
</dbReference>
<evidence type="ECO:0000259" key="4">
    <source>
        <dbReference type="PROSITE" id="PS50822"/>
    </source>
</evidence>
<dbReference type="InterPro" id="IPR036085">
    <property type="entry name" value="PAZ_dom_sf"/>
</dbReference>
<protein>
    <recommendedName>
        <fullName evidence="7">Argonaute-like protein</fullName>
    </recommendedName>
</protein>
<feature type="domain" description="PAZ" evidence="3">
    <location>
        <begin position="304"/>
        <end position="401"/>
    </location>
</feature>
<dbReference type="Pfam" id="PF16486">
    <property type="entry name" value="ArgoN"/>
    <property type="match status" value="1"/>
</dbReference>
<dbReference type="Pfam" id="PF02171">
    <property type="entry name" value="Piwi"/>
    <property type="match status" value="1"/>
</dbReference>
<dbReference type="InterPro" id="IPR032472">
    <property type="entry name" value="ArgoL2"/>
</dbReference>
<dbReference type="Pfam" id="PF16488">
    <property type="entry name" value="ArgoL2"/>
    <property type="match status" value="1"/>
</dbReference>
<evidence type="ECO:0000256" key="1">
    <source>
        <dbReference type="RuleBase" id="RU361178"/>
    </source>
</evidence>
<dbReference type="CDD" id="cd02846">
    <property type="entry name" value="PAZ_argonaute_like"/>
    <property type="match status" value="1"/>
</dbReference>
<dbReference type="PROSITE" id="PS50821">
    <property type="entry name" value="PAZ"/>
    <property type="match status" value="1"/>
</dbReference>
<dbReference type="InterPro" id="IPR014811">
    <property type="entry name" value="ArgoL1"/>
</dbReference>
<dbReference type="PANTHER" id="PTHR22891">
    <property type="entry name" value="EUKARYOTIC TRANSLATION INITIATION FACTOR 2C"/>
    <property type="match status" value="1"/>
</dbReference>
<evidence type="ECO:0000256" key="2">
    <source>
        <dbReference type="SAM" id="MobiDB-lite"/>
    </source>
</evidence>
<sequence length="928" mass="102196">MSYRGGDDRGRGRGRGDFRGGGRGGGDRGGGPHRGGYEGGRGGGGPPGRGRGGPPPLPPLNLGPAVLDSRLASATLDQHIRSLAAVKTQGGGGQLPIRPGFGVQGTEIKLRANYFPIPVFPANLYEYDVKINPGTKIRRVKRRLFELMDRHPLFAAFSKFTAVDGSSKLISARMLPFGDQVLDIPIKLFDEDEKEDESSKTYVISLTYIKEHDTSILRRYVNGEPSLHDFDSAPIVAALNIVLAKHATRSGISVGTNRFFFPTEKGSLDGLLDAYKGFYSSVRPTFRQLSVATTAFYKAGNLADAINTFQRSYGGNLNGFVKGLRVKTLHLGYKKTVLRVAHRTPRQETFFLEQVGRKVSVEEYFQKQYNKKLRFPDLPLVDLGTKVKPNFVPAELCEILPDQPYRGKLTGAQTREMIDIACVAPSQNQRLIIENGLQRLGFNGSETLSAFGIQMGTSMAVVPGRILPPPSIGYAGKSASIRDSAWNLQGLRFHSGAAMQNCGALVIGDGGRFDFQSASDPALFKIIQDFTNMCGVSGMRTANAKWQYAYANLPSRREDPNRDKAIRKIEETLKSMRKPDIVLVILSSDDKVIYSGIKYLCDVRLNVLTVCVQSQKFRKEQRQEQYFANVALKFNMKLGGINHVLMSGKRTMLIGCDVTHPSPGSLEGTPSIAAVVASNDNNFAQYPASLRLQESRKEMITHLDEMIIERLKVYEKFNGAGKFPERIVMYRDGVSEGQFMTVLREELPQIRDACRRVSPGYSPKLSIAIAGKRHHTRFYPVDDSGTDVRNNGNPKAGTVVDKGVTGVYTFDFFLQSHGLWTQGYRPPNHYTVILDECGFTADTLQQLTHALSHTFSRATRGVSLVPPAYYADLACERGRCYIHGLLNATDAASPAMGNSSDASAVFAAAQKIWMSGPGAFVKERMFYI</sequence>
<dbReference type="InterPro" id="IPR032474">
    <property type="entry name" value="Argonaute_N"/>
</dbReference>
<name>A0A9P6E1C6_9AGAM</name>
<evidence type="ECO:0000313" key="5">
    <source>
        <dbReference type="EMBL" id="KAF9519038.1"/>
    </source>
</evidence>
<dbReference type="InterPro" id="IPR036397">
    <property type="entry name" value="RNaseH_sf"/>
</dbReference>
<dbReference type="Gene3D" id="3.30.420.10">
    <property type="entry name" value="Ribonuclease H-like superfamily/Ribonuclease H"/>
    <property type="match status" value="1"/>
</dbReference>